<keyword evidence="7 10" id="KW-0472">Membrane</keyword>
<evidence type="ECO:0000256" key="3">
    <source>
        <dbReference type="ARBA" id="ARBA00022679"/>
    </source>
</evidence>
<sequence length="201" mass="21187">MGSEVLKLCFVGVVGYLLGSANSSLIVGKFYGVDVRKHGSGNAGATNTLRTLGKKAALFTTIGDMLKGFIACLIGMYLAGDTGVIIGGMAAVAGHNWPVFFGFKGGKGILTTLAVVLMMEWKIALILLGIFIIIVAISRYISLGSITSAALLPVFALIFNKSVEFVVVSFILALIAIARHRKNISRILNGTESKFGVKKSS</sequence>
<organism evidence="11 12">
    <name type="scientific">Clostridium thermosuccinogenes</name>
    <dbReference type="NCBI Taxonomy" id="84032"/>
    <lineage>
        <taxon>Bacteria</taxon>
        <taxon>Bacillati</taxon>
        <taxon>Bacillota</taxon>
        <taxon>Clostridia</taxon>
        <taxon>Eubacteriales</taxon>
        <taxon>Clostridiaceae</taxon>
        <taxon>Clostridium</taxon>
    </lineage>
</organism>
<keyword evidence="5 10" id="KW-1133">Transmembrane helix</keyword>
<evidence type="ECO:0000256" key="10">
    <source>
        <dbReference type="HAMAP-Rule" id="MF_01043"/>
    </source>
</evidence>
<keyword evidence="1 10" id="KW-1003">Cell membrane</keyword>
<proteinExistence type="inferred from homology"/>
<comment type="caution">
    <text evidence="11">The sequence shown here is derived from an EMBL/GenBank/DDBJ whole genome shotgun (WGS) entry which is preliminary data.</text>
</comment>
<protein>
    <recommendedName>
        <fullName evidence="10">Glycerol-3-phosphate acyltransferase</fullName>
    </recommendedName>
    <alternativeName>
        <fullName evidence="10">Acyl-PO4 G3P acyltransferase</fullName>
    </alternativeName>
    <alternativeName>
        <fullName evidence="10">Acyl-phosphate--glycerol-3-phosphate acyltransferase</fullName>
    </alternativeName>
    <alternativeName>
        <fullName evidence="10">G3P acyltransferase</fullName>
        <shortName evidence="10">GPAT</shortName>
        <ecNumber evidence="10">2.3.1.275</ecNumber>
    </alternativeName>
    <alternativeName>
        <fullName evidence="10">Lysophosphatidic acid synthase</fullName>
        <shortName evidence="10">LPA synthase</shortName>
    </alternativeName>
</protein>
<accession>A0A2K2FKP4</accession>
<feature type="transmembrane region" description="Helical" evidence="10">
    <location>
        <begin position="123"/>
        <end position="142"/>
    </location>
</feature>
<dbReference type="RefSeq" id="WP_103080173.1">
    <property type="nucleotide sequence ID" value="NZ_CP021850.1"/>
</dbReference>
<keyword evidence="6 10" id="KW-0443">Lipid metabolism</keyword>
<dbReference type="GO" id="GO:0008654">
    <property type="term" value="P:phospholipid biosynthetic process"/>
    <property type="evidence" value="ECO:0007669"/>
    <property type="project" value="UniProtKB-UniRule"/>
</dbReference>
<evidence type="ECO:0000256" key="5">
    <source>
        <dbReference type="ARBA" id="ARBA00022989"/>
    </source>
</evidence>
<keyword evidence="3 10" id="KW-0808">Transferase</keyword>
<comment type="subunit">
    <text evidence="10">Probably interacts with PlsX.</text>
</comment>
<comment type="subcellular location">
    <subcellularLocation>
        <location evidence="10">Cell membrane</location>
        <topology evidence="10">Multi-pass membrane protein</topology>
    </subcellularLocation>
</comment>
<dbReference type="PANTHER" id="PTHR30309">
    <property type="entry name" value="INNER MEMBRANE PROTEIN YGIH"/>
    <property type="match status" value="1"/>
</dbReference>
<gene>
    <name evidence="10 11" type="primary">plsY</name>
    <name evidence="11" type="ORF">CDQ84_02640</name>
</gene>
<dbReference type="HAMAP" id="MF_01043">
    <property type="entry name" value="PlsY"/>
    <property type="match status" value="1"/>
</dbReference>
<keyword evidence="2 10" id="KW-0444">Lipid biosynthesis</keyword>
<dbReference type="OrthoDB" id="9777124at2"/>
<evidence type="ECO:0000256" key="4">
    <source>
        <dbReference type="ARBA" id="ARBA00022692"/>
    </source>
</evidence>
<dbReference type="InterPro" id="IPR003811">
    <property type="entry name" value="G3P_acylTferase_PlsY"/>
</dbReference>
<keyword evidence="4 10" id="KW-0812">Transmembrane</keyword>
<dbReference type="Pfam" id="PF02660">
    <property type="entry name" value="G3P_acyltransf"/>
    <property type="match status" value="1"/>
</dbReference>
<dbReference type="AlphaFoldDB" id="A0A2K2FKP4"/>
<reference evidence="11 12" key="1">
    <citation type="submission" date="2017-06" db="EMBL/GenBank/DDBJ databases">
        <title>Investigating the central metabolism of Clostridium thermosuccinogenes.</title>
        <authorList>
            <person name="Koendjbiharie J.G."/>
            <person name="van Kranenburg R."/>
        </authorList>
    </citation>
    <scope>NUCLEOTIDE SEQUENCE [LARGE SCALE GENOMIC DNA]</scope>
    <source>
        <strain evidence="11 12">DSM 5806</strain>
    </source>
</reference>
<evidence type="ECO:0000256" key="6">
    <source>
        <dbReference type="ARBA" id="ARBA00023098"/>
    </source>
</evidence>
<dbReference type="GO" id="GO:0005886">
    <property type="term" value="C:plasma membrane"/>
    <property type="evidence" value="ECO:0007669"/>
    <property type="project" value="UniProtKB-SubCell"/>
</dbReference>
<dbReference type="EMBL" id="NIOJ01000004">
    <property type="protein sequence ID" value="PNU01045.1"/>
    <property type="molecule type" value="Genomic_DNA"/>
</dbReference>
<evidence type="ECO:0000256" key="7">
    <source>
        <dbReference type="ARBA" id="ARBA00023136"/>
    </source>
</evidence>
<keyword evidence="12" id="KW-1185">Reference proteome</keyword>
<evidence type="ECO:0000256" key="1">
    <source>
        <dbReference type="ARBA" id="ARBA00022475"/>
    </source>
</evidence>
<evidence type="ECO:0000313" key="12">
    <source>
        <dbReference type="Proteomes" id="UP000236151"/>
    </source>
</evidence>
<evidence type="ECO:0000256" key="8">
    <source>
        <dbReference type="ARBA" id="ARBA00023209"/>
    </source>
</evidence>
<comment type="similarity">
    <text evidence="10">Belongs to the PlsY family.</text>
</comment>
<keyword evidence="8 10" id="KW-0594">Phospholipid biosynthesis</keyword>
<dbReference type="PANTHER" id="PTHR30309:SF0">
    <property type="entry name" value="GLYCEROL-3-PHOSPHATE ACYLTRANSFERASE-RELATED"/>
    <property type="match status" value="1"/>
</dbReference>
<dbReference type="NCBIfam" id="TIGR00023">
    <property type="entry name" value="glycerol-3-phosphate 1-O-acyltransferase PlsY"/>
    <property type="match status" value="1"/>
</dbReference>
<evidence type="ECO:0000256" key="2">
    <source>
        <dbReference type="ARBA" id="ARBA00022516"/>
    </source>
</evidence>
<name>A0A2K2FKP4_9CLOT</name>
<dbReference type="SMART" id="SM01207">
    <property type="entry name" value="G3P_acyltransf"/>
    <property type="match status" value="1"/>
</dbReference>
<dbReference type="EC" id="2.3.1.275" evidence="10"/>
<comment type="caution">
    <text evidence="10">Lacks conserved residue(s) required for the propagation of feature annotation.</text>
</comment>
<comment type="catalytic activity">
    <reaction evidence="10">
        <text>an acyl phosphate + sn-glycerol 3-phosphate = a 1-acyl-sn-glycero-3-phosphate + phosphate</text>
        <dbReference type="Rhea" id="RHEA:34075"/>
        <dbReference type="ChEBI" id="CHEBI:43474"/>
        <dbReference type="ChEBI" id="CHEBI:57597"/>
        <dbReference type="ChEBI" id="CHEBI:57970"/>
        <dbReference type="ChEBI" id="CHEBI:59918"/>
        <dbReference type="EC" id="2.3.1.275"/>
    </reaction>
</comment>
<keyword evidence="11" id="KW-0012">Acyltransferase</keyword>
<dbReference type="UniPathway" id="UPA00085"/>
<dbReference type="KEGG" id="cthd:CDO33_05665"/>
<dbReference type="Proteomes" id="UP000236151">
    <property type="component" value="Unassembled WGS sequence"/>
</dbReference>
<comment type="function">
    <text evidence="10">Catalyzes the transfer of an acyl group from acyl-phosphate (acyl-PO(4)) to glycerol-3-phosphate (G3P) to form lysophosphatidic acid (LPA). This enzyme utilizes acyl-phosphate as fatty acyl donor, but not acyl-CoA or acyl-ACP.</text>
</comment>
<evidence type="ECO:0000256" key="9">
    <source>
        <dbReference type="ARBA" id="ARBA00023264"/>
    </source>
</evidence>
<evidence type="ECO:0000313" key="11">
    <source>
        <dbReference type="EMBL" id="PNU01045.1"/>
    </source>
</evidence>
<comment type="pathway">
    <text evidence="10">Lipid metabolism; phospholipid metabolism.</text>
</comment>
<keyword evidence="9 10" id="KW-1208">Phospholipid metabolism</keyword>
<feature type="transmembrane region" description="Helical" evidence="10">
    <location>
        <begin position="154"/>
        <end position="178"/>
    </location>
</feature>
<dbReference type="GO" id="GO:0043772">
    <property type="term" value="F:acyl-phosphate glycerol-3-phosphate acyltransferase activity"/>
    <property type="evidence" value="ECO:0007669"/>
    <property type="project" value="UniProtKB-UniRule"/>
</dbReference>